<reference evidence="7" key="1">
    <citation type="submission" date="2020-05" db="EMBL/GenBank/DDBJ databases">
        <title>WGS assembly of Corymbia citriodora subspecies variegata.</title>
        <authorList>
            <person name="Barry K."/>
            <person name="Hundley H."/>
            <person name="Shu S."/>
            <person name="Jenkins J."/>
            <person name="Grimwood J."/>
            <person name="Baten A."/>
        </authorList>
    </citation>
    <scope>NUCLEOTIDE SEQUENCE</scope>
    <source>
        <strain evidence="7">CV2-018</strain>
    </source>
</reference>
<dbReference type="OrthoDB" id="1848419at2759"/>
<evidence type="ECO:0000256" key="2">
    <source>
        <dbReference type="ARBA" id="ARBA00005581"/>
    </source>
</evidence>
<dbReference type="AlphaFoldDB" id="A0A8T0CXC5"/>
<organism evidence="7 8">
    <name type="scientific">Corymbia citriodora subsp. variegata</name>
    <dbReference type="NCBI Taxonomy" id="360336"/>
    <lineage>
        <taxon>Eukaryota</taxon>
        <taxon>Viridiplantae</taxon>
        <taxon>Streptophyta</taxon>
        <taxon>Embryophyta</taxon>
        <taxon>Tracheophyta</taxon>
        <taxon>Spermatophyta</taxon>
        <taxon>Magnoliopsida</taxon>
        <taxon>eudicotyledons</taxon>
        <taxon>Gunneridae</taxon>
        <taxon>Pentapetalae</taxon>
        <taxon>rosids</taxon>
        <taxon>malvids</taxon>
        <taxon>Myrtales</taxon>
        <taxon>Myrtaceae</taxon>
        <taxon>Myrtoideae</taxon>
        <taxon>Eucalypteae</taxon>
        <taxon>Corymbia</taxon>
    </lineage>
</organism>
<protein>
    <recommendedName>
        <fullName evidence="6">S-protein homolog</fullName>
    </recommendedName>
</protein>
<keyword evidence="3 6" id="KW-0713">Self-incompatibility</keyword>
<sequence>MTAMMNSSAKLTFICFLLLTSCAGDFWVKTHAEIQNNIPAEAPLKRVEIQNNLPAGTTLIVHCKSIDVDLGVHHLTTQSWSFSFNPLQVRKSVFICGFAWPGQLKLFDIYVASRDMNACVECIWKISPDGPCRLDQATNKFDVCFSWDPPAQYERKPLI</sequence>
<dbReference type="Pfam" id="PF05938">
    <property type="entry name" value="Self-incomp_S1"/>
    <property type="match status" value="1"/>
</dbReference>
<dbReference type="PANTHER" id="PTHR31232">
    <property type="match status" value="1"/>
</dbReference>
<comment type="similarity">
    <text evidence="2 6">Belongs to the plant self-incompatibility (S1) protein family.</text>
</comment>
<keyword evidence="5 6" id="KW-0732">Signal</keyword>
<dbReference type="Proteomes" id="UP000806378">
    <property type="component" value="Unassembled WGS sequence"/>
</dbReference>
<evidence type="ECO:0000256" key="4">
    <source>
        <dbReference type="ARBA" id="ARBA00022525"/>
    </source>
</evidence>
<dbReference type="PANTHER" id="PTHR31232:SF144">
    <property type="entry name" value="S-PROTEIN HOMOLOG 2"/>
    <property type="match status" value="1"/>
</dbReference>
<evidence type="ECO:0000313" key="8">
    <source>
        <dbReference type="Proteomes" id="UP000806378"/>
    </source>
</evidence>
<proteinExistence type="inferred from homology"/>
<dbReference type="Gramene" id="rna-gnl|WGS:JABURB|Cocit.L5382.1">
    <property type="protein sequence ID" value="cds-KAF7852241.1"/>
    <property type="gene ID" value="gene-BT93_L5382"/>
</dbReference>
<evidence type="ECO:0000256" key="3">
    <source>
        <dbReference type="ARBA" id="ARBA00022471"/>
    </source>
</evidence>
<name>A0A8T0CXC5_CORYI</name>
<feature type="signal peptide" evidence="6">
    <location>
        <begin position="1"/>
        <end position="24"/>
    </location>
</feature>
<dbReference type="GO" id="GO:0060320">
    <property type="term" value="P:rejection of self pollen"/>
    <property type="evidence" value="ECO:0007669"/>
    <property type="project" value="UniProtKB-KW"/>
</dbReference>
<gene>
    <name evidence="7" type="ORF">BT93_L5382</name>
</gene>
<dbReference type="InterPro" id="IPR010264">
    <property type="entry name" value="Self-incomp_S1"/>
</dbReference>
<keyword evidence="4 6" id="KW-0964">Secreted</keyword>
<evidence type="ECO:0000256" key="6">
    <source>
        <dbReference type="RuleBase" id="RU367044"/>
    </source>
</evidence>
<dbReference type="GO" id="GO:0005576">
    <property type="term" value="C:extracellular region"/>
    <property type="evidence" value="ECO:0007669"/>
    <property type="project" value="UniProtKB-SubCell"/>
</dbReference>
<comment type="caution">
    <text evidence="7">The sequence shown here is derived from an EMBL/GenBank/DDBJ whole genome shotgun (WGS) entry which is preliminary data.</text>
</comment>
<accession>A0A8T0CXC5</accession>
<comment type="subcellular location">
    <subcellularLocation>
        <location evidence="1 6">Secreted</location>
    </subcellularLocation>
</comment>
<keyword evidence="8" id="KW-1185">Reference proteome</keyword>
<dbReference type="EMBL" id="MU089518">
    <property type="protein sequence ID" value="KAF7852241.1"/>
    <property type="molecule type" value="Genomic_DNA"/>
</dbReference>
<evidence type="ECO:0000256" key="5">
    <source>
        <dbReference type="ARBA" id="ARBA00022729"/>
    </source>
</evidence>
<evidence type="ECO:0000313" key="7">
    <source>
        <dbReference type="EMBL" id="KAF7852241.1"/>
    </source>
</evidence>
<feature type="chain" id="PRO_5035964838" description="S-protein homolog" evidence="6">
    <location>
        <begin position="25"/>
        <end position="159"/>
    </location>
</feature>
<evidence type="ECO:0000256" key="1">
    <source>
        <dbReference type="ARBA" id="ARBA00004613"/>
    </source>
</evidence>